<name>A0A2W6NJ53_9HELI</name>
<dbReference type="GO" id="GO:0008233">
    <property type="term" value="F:peptidase activity"/>
    <property type="evidence" value="ECO:0007669"/>
    <property type="project" value="InterPro"/>
</dbReference>
<evidence type="ECO:0000259" key="2">
    <source>
        <dbReference type="PROSITE" id="PS50990"/>
    </source>
</evidence>
<dbReference type="Gene3D" id="3.90.70.10">
    <property type="entry name" value="Cysteine proteinases"/>
    <property type="match status" value="1"/>
</dbReference>
<dbReference type="Proteomes" id="UP000249746">
    <property type="component" value="Unassembled WGS sequence"/>
</dbReference>
<feature type="chain" id="PRO_5015876330" evidence="1">
    <location>
        <begin position="20"/>
        <end position="185"/>
    </location>
</feature>
<keyword evidence="4" id="KW-1185">Reference proteome</keyword>
<organism evidence="3 4">
    <name type="scientific">Helicobacter valdiviensis</name>
    <dbReference type="NCBI Taxonomy" id="1458358"/>
    <lineage>
        <taxon>Bacteria</taxon>
        <taxon>Pseudomonadati</taxon>
        <taxon>Campylobacterota</taxon>
        <taxon>Epsilonproteobacteria</taxon>
        <taxon>Campylobacterales</taxon>
        <taxon>Helicobacteraceae</taxon>
        <taxon>Helicobacter</taxon>
    </lineage>
</organism>
<comment type="caution">
    <text evidence="3">The sequence shown here is derived from an EMBL/GenBank/DDBJ whole genome shotgun (WGS) entry which is preliminary data.</text>
</comment>
<sequence>MKKSILVLLCMMEFSYSFAVKSLQEIHNQFVVRQNYEESCGASSLANLLNFFEFKQFSEQDILKLLQQKTDMLSFQELKEVATFLGYETKGFQLSRDILEKISYPLLVRIEDDPRFPHFVVVINYEGDFIKILDPNFGEYISTKKEFYSVWDRFNKGGYALLIARKDRKPPIIKKLEFPNRSFFK</sequence>
<feature type="signal peptide" evidence="1">
    <location>
        <begin position="1"/>
        <end position="19"/>
    </location>
</feature>
<dbReference type="EMBL" id="NBIU01000002">
    <property type="protein sequence ID" value="PZT48930.1"/>
    <property type="molecule type" value="Genomic_DNA"/>
</dbReference>
<gene>
    <name evidence="3" type="ORF">B6S12_01140</name>
</gene>
<dbReference type="GO" id="GO:0016020">
    <property type="term" value="C:membrane"/>
    <property type="evidence" value="ECO:0007669"/>
    <property type="project" value="InterPro"/>
</dbReference>
<dbReference type="GO" id="GO:0006508">
    <property type="term" value="P:proteolysis"/>
    <property type="evidence" value="ECO:0007669"/>
    <property type="project" value="InterPro"/>
</dbReference>
<dbReference type="InterPro" id="IPR005074">
    <property type="entry name" value="Peptidase_C39"/>
</dbReference>
<evidence type="ECO:0000256" key="1">
    <source>
        <dbReference type="SAM" id="SignalP"/>
    </source>
</evidence>
<evidence type="ECO:0000313" key="4">
    <source>
        <dbReference type="Proteomes" id="UP000249746"/>
    </source>
</evidence>
<evidence type="ECO:0000313" key="3">
    <source>
        <dbReference type="EMBL" id="PZT48930.1"/>
    </source>
</evidence>
<accession>A0A2W6NJ53</accession>
<feature type="domain" description="Peptidase C39" evidence="2">
    <location>
        <begin position="34"/>
        <end position="158"/>
    </location>
</feature>
<dbReference type="Pfam" id="PF03412">
    <property type="entry name" value="Peptidase_C39"/>
    <property type="match status" value="1"/>
</dbReference>
<proteinExistence type="predicted"/>
<dbReference type="AlphaFoldDB" id="A0A2W6NJ53"/>
<dbReference type="PROSITE" id="PS50990">
    <property type="entry name" value="PEPTIDASE_C39"/>
    <property type="match status" value="1"/>
</dbReference>
<dbReference type="RefSeq" id="WP_111228987.1">
    <property type="nucleotide sequence ID" value="NZ_NBIU01000002.1"/>
</dbReference>
<reference evidence="3 4" key="1">
    <citation type="submission" date="2017-03" db="EMBL/GenBank/DDBJ databases">
        <title>Genomic and clinical evidence uncovers the enterohepatic species Helicobacter valdiviensis as a potential human intestinal pathogen.</title>
        <authorList>
            <person name="Fresia P."/>
            <person name="Jara R."/>
            <person name="Sierra R."/>
            <person name="Ferres I."/>
            <person name="Greif G."/>
            <person name="Iraola G."/>
            <person name="Collado L."/>
        </authorList>
    </citation>
    <scope>NUCLEOTIDE SEQUENCE [LARGE SCALE GENOMIC DNA]</scope>
    <source>
        <strain evidence="3 4">WBE14</strain>
    </source>
</reference>
<dbReference type="OrthoDB" id="13401at2"/>
<protein>
    <submittedName>
        <fullName evidence="3">Peptidase C39</fullName>
    </submittedName>
</protein>
<dbReference type="GO" id="GO:0005524">
    <property type="term" value="F:ATP binding"/>
    <property type="evidence" value="ECO:0007669"/>
    <property type="project" value="InterPro"/>
</dbReference>
<keyword evidence="1" id="KW-0732">Signal</keyword>